<proteinExistence type="predicted"/>
<dbReference type="AlphaFoldDB" id="A0A517LEC1"/>
<accession>A0A517LEC1</accession>
<dbReference type="Pfam" id="PF09447">
    <property type="entry name" value="Cnl2_NKP2"/>
    <property type="match status" value="1"/>
</dbReference>
<organism evidence="3 4">
    <name type="scientific">Venturia effusa</name>
    <dbReference type="NCBI Taxonomy" id="50376"/>
    <lineage>
        <taxon>Eukaryota</taxon>
        <taxon>Fungi</taxon>
        <taxon>Dikarya</taxon>
        <taxon>Ascomycota</taxon>
        <taxon>Pezizomycotina</taxon>
        <taxon>Dothideomycetes</taxon>
        <taxon>Pleosporomycetidae</taxon>
        <taxon>Venturiales</taxon>
        <taxon>Venturiaceae</taxon>
        <taxon>Venturia</taxon>
    </lineage>
</organism>
<sequence>MLATSNPPPAKRMPPTESKLLTRFLLPPAPLQTALPLSKFQSLFPPSLHSNPAINTLYASLQAQRDEDVSLVRRNIAAETERGKVQVREVRRERRRRNTGTTDTTSHSHQSEPTSAPHTPTTLAASLTSAQKMLETEIAALEAETERILVEMKATVGDLSDLRYGRFQKTPGAETGLREEVLEAVGRVRGAC</sequence>
<feature type="region of interest" description="Disordered" evidence="2">
    <location>
        <begin position="83"/>
        <end position="121"/>
    </location>
</feature>
<evidence type="ECO:0000313" key="4">
    <source>
        <dbReference type="Proteomes" id="UP000316270"/>
    </source>
</evidence>
<evidence type="ECO:0000256" key="2">
    <source>
        <dbReference type="SAM" id="MobiDB-lite"/>
    </source>
</evidence>
<dbReference type="OrthoDB" id="2311687at2759"/>
<gene>
    <name evidence="3" type="ORF">FKW77_008397</name>
</gene>
<keyword evidence="1" id="KW-0175">Coiled coil</keyword>
<dbReference type="GO" id="GO:0007059">
    <property type="term" value="P:chromosome segregation"/>
    <property type="evidence" value="ECO:0007669"/>
    <property type="project" value="TreeGrafter"/>
</dbReference>
<dbReference type="PANTHER" id="PTHR28064:SF1">
    <property type="entry name" value="INNER KINETOCHORE SUBUNIT NKP2"/>
    <property type="match status" value="1"/>
</dbReference>
<feature type="compositionally biased region" description="Polar residues" evidence="2">
    <location>
        <begin position="99"/>
        <end position="112"/>
    </location>
</feature>
<dbReference type="STRING" id="50376.A0A517LEC1"/>
<dbReference type="InterPro" id="IPR018565">
    <property type="entry name" value="Nkp2/Cnl2"/>
</dbReference>
<evidence type="ECO:0000256" key="1">
    <source>
        <dbReference type="SAM" id="Coils"/>
    </source>
</evidence>
<name>A0A517LEC1_9PEZI</name>
<feature type="compositionally biased region" description="Basic and acidic residues" evidence="2">
    <location>
        <begin position="83"/>
        <end position="92"/>
    </location>
</feature>
<reference evidence="3 4" key="1">
    <citation type="submission" date="2019-07" db="EMBL/GenBank/DDBJ databases">
        <title>Finished genome of Venturia effusa.</title>
        <authorList>
            <person name="Young C.A."/>
            <person name="Cox M.P."/>
            <person name="Ganley A.R.D."/>
            <person name="David W.J."/>
        </authorList>
    </citation>
    <scope>NUCLEOTIDE SEQUENCE [LARGE SCALE GENOMIC DNA]</scope>
    <source>
        <strain evidence="4">albino</strain>
    </source>
</reference>
<dbReference type="EMBL" id="CP042194">
    <property type="protein sequence ID" value="QDS73974.1"/>
    <property type="molecule type" value="Genomic_DNA"/>
</dbReference>
<dbReference type="PANTHER" id="PTHR28064">
    <property type="entry name" value="INNER KINETOCHORE SUBUNIT NKP2"/>
    <property type="match status" value="1"/>
</dbReference>
<keyword evidence="4" id="KW-1185">Reference proteome</keyword>
<evidence type="ECO:0000313" key="3">
    <source>
        <dbReference type="EMBL" id="QDS73974.1"/>
    </source>
</evidence>
<feature type="coiled-coil region" evidence="1">
    <location>
        <begin position="124"/>
        <end position="151"/>
    </location>
</feature>
<dbReference type="GO" id="GO:0031511">
    <property type="term" value="C:Mis6-Sim4 complex"/>
    <property type="evidence" value="ECO:0007669"/>
    <property type="project" value="TreeGrafter"/>
</dbReference>
<protein>
    <submittedName>
        <fullName evidence="3">Uncharacterized protein</fullName>
    </submittedName>
</protein>
<dbReference type="Proteomes" id="UP000316270">
    <property type="component" value="Chromosome 10"/>
</dbReference>